<accession>A0A450RVB2</accession>
<protein>
    <recommendedName>
        <fullName evidence="3">DUF1640 domain-containing protein</fullName>
    </recommendedName>
</protein>
<evidence type="ECO:0000313" key="2">
    <source>
        <dbReference type="EMBL" id="VFJ60510.1"/>
    </source>
</evidence>
<dbReference type="AlphaFoldDB" id="A0A450RVB2"/>
<reference evidence="1" key="1">
    <citation type="submission" date="2019-02" db="EMBL/GenBank/DDBJ databases">
        <authorList>
            <person name="Gruber-Vodicka R. H."/>
            <person name="Seah K. B. B."/>
        </authorList>
    </citation>
    <scope>NUCLEOTIDE SEQUENCE</scope>
    <source>
        <strain evidence="2">BECK_DK161</strain>
        <strain evidence="1">BECK_DK47</strain>
    </source>
</reference>
<dbReference type="EMBL" id="CAADEY010000082">
    <property type="protein sequence ID" value="VFJ60510.1"/>
    <property type="molecule type" value="Genomic_DNA"/>
</dbReference>
<sequence>MTAITFDTLKFTKRLTGAGANPELAEATAKAFGEAQGELDLATRTDIRTLMAELREIRTEIKMLHERIDSTRWMLLILTIAVIAPQLKGFFS</sequence>
<evidence type="ECO:0000313" key="1">
    <source>
        <dbReference type="EMBL" id="VFJ43059.1"/>
    </source>
</evidence>
<name>A0A450RVB2_9GAMM</name>
<evidence type="ECO:0008006" key="3">
    <source>
        <dbReference type="Google" id="ProtNLM"/>
    </source>
</evidence>
<proteinExistence type="predicted"/>
<dbReference type="EMBL" id="CAADEX010000004">
    <property type="protein sequence ID" value="VFJ43059.1"/>
    <property type="molecule type" value="Genomic_DNA"/>
</dbReference>
<gene>
    <name evidence="1" type="ORF">BECKDK2373B_GA0170837_100439</name>
    <name evidence="2" type="ORF">BECKDK2373C_GA0170839_10823</name>
</gene>
<organism evidence="1">
    <name type="scientific">Candidatus Kentrum sp. DK</name>
    <dbReference type="NCBI Taxonomy" id="2126562"/>
    <lineage>
        <taxon>Bacteria</taxon>
        <taxon>Pseudomonadati</taxon>
        <taxon>Pseudomonadota</taxon>
        <taxon>Gammaproteobacteria</taxon>
        <taxon>Candidatus Kentrum</taxon>
    </lineage>
</organism>